<dbReference type="Gene3D" id="3.10.560.10">
    <property type="entry name" value="Outer membrane lipoprotein wza domain like"/>
    <property type="match status" value="4"/>
</dbReference>
<evidence type="ECO:0000256" key="11">
    <source>
        <dbReference type="ARBA" id="ARBA00023136"/>
    </source>
</evidence>
<keyword evidence="11 15" id="KW-0472">Membrane</keyword>
<evidence type="ECO:0000259" key="19">
    <source>
        <dbReference type="Pfam" id="PF22461"/>
    </source>
</evidence>
<evidence type="ECO:0000256" key="5">
    <source>
        <dbReference type="ARBA" id="ARBA00022597"/>
    </source>
</evidence>
<feature type="domain" description="Polysaccharide export protein N-terminal" evidence="17">
    <location>
        <begin position="75"/>
        <end position="147"/>
    </location>
</feature>
<keyword evidence="13" id="KW-0998">Cell outer membrane</keyword>
<dbReference type="InterPro" id="IPR054765">
    <property type="entry name" value="SLBB_dom"/>
</dbReference>
<keyword evidence="5" id="KW-0762">Sugar transport</keyword>
<evidence type="ECO:0000313" key="21">
    <source>
        <dbReference type="Proteomes" id="UP001597460"/>
    </source>
</evidence>
<protein>
    <submittedName>
        <fullName evidence="20">SLBB domain-containing protein</fullName>
    </submittedName>
</protein>
<evidence type="ECO:0000256" key="14">
    <source>
        <dbReference type="ARBA" id="ARBA00023288"/>
    </source>
</evidence>
<keyword evidence="7 16" id="KW-0732">Signal</keyword>
<keyword evidence="6 15" id="KW-0812">Transmembrane</keyword>
<evidence type="ECO:0000256" key="9">
    <source>
        <dbReference type="ARBA" id="ARBA00023065"/>
    </source>
</evidence>
<evidence type="ECO:0000256" key="1">
    <source>
        <dbReference type="ARBA" id="ARBA00004571"/>
    </source>
</evidence>
<dbReference type="Gene3D" id="3.30.1950.10">
    <property type="entry name" value="wza like domain"/>
    <property type="match status" value="1"/>
</dbReference>
<evidence type="ECO:0000256" key="6">
    <source>
        <dbReference type="ARBA" id="ARBA00022692"/>
    </source>
</evidence>
<proteinExistence type="inferred from homology"/>
<evidence type="ECO:0000259" key="18">
    <source>
        <dbReference type="Pfam" id="PF10531"/>
    </source>
</evidence>
<evidence type="ECO:0000256" key="16">
    <source>
        <dbReference type="SAM" id="SignalP"/>
    </source>
</evidence>
<keyword evidence="15" id="KW-1133">Transmembrane helix</keyword>
<keyword evidence="21" id="KW-1185">Reference proteome</keyword>
<dbReference type="PANTHER" id="PTHR33619">
    <property type="entry name" value="POLYSACCHARIDE EXPORT PROTEIN GFCE-RELATED"/>
    <property type="match status" value="1"/>
</dbReference>
<evidence type="ECO:0000256" key="15">
    <source>
        <dbReference type="SAM" id="Phobius"/>
    </source>
</evidence>
<keyword evidence="8" id="KW-0625">Polysaccharide transport</keyword>
<comment type="similarity">
    <text evidence="2">Belongs to the BexD/CtrA/VexA family.</text>
</comment>
<evidence type="ECO:0000256" key="10">
    <source>
        <dbReference type="ARBA" id="ARBA00023114"/>
    </source>
</evidence>
<dbReference type="Proteomes" id="UP001597460">
    <property type="component" value="Unassembled WGS sequence"/>
</dbReference>
<evidence type="ECO:0000256" key="13">
    <source>
        <dbReference type="ARBA" id="ARBA00023237"/>
    </source>
</evidence>
<evidence type="ECO:0000256" key="7">
    <source>
        <dbReference type="ARBA" id="ARBA00022729"/>
    </source>
</evidence>
<dbReference type="RefSeq" id="WP_390297020.1">
    <property type="nucleotide sequence ID" value="NZ_JBHULI010000001.1"/>
</dbReference>
<dbReference type="InterPro" id="IPR049712">
    <property type="entry name" value="Poly_export"/>
</dbReference>
<dbReference type="Pfam" id="PF10531">
    <property type="entry name" value="SLBB"/>
    <property type="match status" value="1"/>
</dbReference>
<evidence type="ECO:0000256" key="8">
    <source>
        <dbReference type="ARBA" id="ARBA00023047"/>
    </source>
</evidence>
<evidence type="ECO:0000259" key="17">
    <source>
        <dbReference type="Pfam" id="PF02563"/>
    </source>
</evidence>
<evidence type="ECO:0000256" key="4">
    <source>
        <dbReference type="ARBA" id="ARBA00022452"/>
    </source>
</evidence>
<dbReference type="InterPro" id="IPR003715">
    <property type="entry name" value="Poly_export_N"/>
</dbReference>
<feature type="transmembrane region" description="Helical" evidence="15">
    <location>
        <begin position="550"/>
        <end position="570"/>
    </location>
</feature>
<reference evidence="21" key="1">
    <citation type="journal article" date="2019" name="Int. J. Syst. Evol. Microbiol.">
        <title>The Global Catalogue of Microorganisms (GCM) 10K type strain sequencing project: providing services to taxonomists for standard genome sequencing and annotation.</title>
        <authorList>
            <consortium name="The Broad Institute Genomics Platform"/>
            <consortium name="The Broad Institute Genome Sequencing Center for Infectious Disease"/>
            <person name="Wu L."/>
            <person name="Ma J."/>
        </authorList>
    </citation>
    <scope>NUCLEOTIDE SEQUENCE [LARGE SCALE GENOMIC DNA]</scope>
    <source>
        <strain evidence="21">KCTC 52042</strain>
    </source>
</reference>
<dbReference type="Pfam" id="PF22461">
    <property type="entry name" value="SLBB_2"/>
    <property type="match status" value="1"/>
</dbReference>
<sequence length="575" mass="63620">MNFSKYFVLLLSFAGFLLLLNTGVKAQQNGQVTNPPSSNFNLNFNPFTAGYYYLDALSARSGDQFFMSDGEIDINEYLLGPNDLITVSLQGTESIVLRALLINPQGDIILPMLGAVKVANQTIAEAQKTIDQKAKNIFKAPNTRISLERARPLSIQVTGGVEFPGKHVVPPFSRVDAAIYQAVNGNSIETTESGSLGNLLNTSGSFSLRNITIDHRDGTTDTADLIAYFKAGESHKNPILKYGDQISVSRLSNKAPRVSISGAVLDANEFEYSSSDTPELLVRIAGGFKPEADTSKLFVFRNENGTQQKIEVLREDWSSFDILPNDRLIVPADQGLKSSASAWVYGEVVTPGNFPIENGETTALELLTISGNLTDRALPSASYLIRAGSQENEIPNEYNTELLKRTSDQLAQGFDYLDLETKLSQNKVYIDISDEEQLAGVKIYDGDRMYIPRDEQTVFVFGQVNNPGYYPFTETDQTVGDYINRAGGFALSANEERTFIIKAGSSTWYRPNETQIKSGDRIFVDREPYDELNAQRTYEVQKEQIKNTRIQLILTGISTITGIITTYVAIQNIRN</sequence>
<keyword evidence="12" id="KW-0564">Palmitate</keyword>
<keyword evidence="3" id="KW-0813">Transport</keyword>
<evidence type="ECO:0000256" key="12">
    <source>
        <dbReference type="ARBA" id="ARBA00023139"/>
    </source>
</evidence>
<gene>
    <name evidence="20" type="ORF">ACFSVN_00580</name>
</gene>
<comment type="subcellular location">
    <subcellularLocation>
        <location evidence="1">Cell outer membrane</location>
        <topology evidence="1">Multi-pass membrane protein</topology>
    </subcellularLocation>
</comment>
<evidence type="ECO:0000313" key="20">
    <source>
        <dbReference type="EMBL" id="MFD2530935.1"/>
    </source>
</evidence>
<comment type="caution">
    <text evidence="20">The sequence shown here is derived from an EMBL/GenBank/DDBJ whole genome shotgun (WGS) entry which is preliminary data.</text>
</comment>
<evidence type="ECO:0000256" key="2">
    <source>
        <dbReference type="ARBA" id="ARBA00009450"/>
    </source>
</evidence>
<feature type="signal peptide" evidence="16">
    <location>
        <begin position="1"/>
        <end position="26"/>
    </location>
</feature>
<dbReference type="EMBL" id="JBHULI010000001">
    <property type="protein sequence ID" value="MFD2530935.1"/>
    <property type="molecule type" value="Genomic_DNA"/>
</dbReference>
<feature type="domain" description="SLBB" evidence="19">
    <location>
        <begin position="456"/>
        <end position="506"/>
    </location>
</feature>
<keyword evidence="14" id="KW-0449">Lipoprotein</keyword>
<feature type="domain" description="Soluble ligand binding" evidence="18">
    <location>
        <begin position="344"/>
        <end position="387"/>
    </location>
</feature>
<keyword evidence="4" id="KW-1134">Transmembrane beta strand</keyword>
<dbReference type="InterPro" id="IPR019554">
    <property type="entry name" value="Soluble_ligand-bd"/>
</dbReference>
<name>A0ABW5JGW1_9BACT</name>
<evidence type="ECO:0000256" key="3">
    <source>
        <dbReference type="ARBA" id="ARBA00022448"/>
    </source>
</evidence>
<keyword evidence="9" id="KW-0406">Ion transport</keyword>
<dbReference type="PANTHER" id="PTHR33619:SF3">
    <property type="entry name" value="POLYSACCHARIDE EXPORT PROTEIN GFCE-RELATED"/>
    <property type="match status" value="1"/>
</dbReference>
<accession>A0ABW5JGW1</accession>
<keyword evidence="10" id="KW-0626">Porin</keyword>
<dbReference type="Pfam" id="PF02563">
    <property type="entry name" value="Poly_export"/>
    <property type="match status" value="1"/>
</dbReference>
<feature type="chain" id="PRO_5045969321" evidence="16">
    <location>
        <begin position="27"/>
        <end position="575"/>
    </location>
</feature>
<organism evidence="20 21">
    <name type="scientific">Gracilimonas halophila</name>
    <dbReference type="NCBI Taxonomy" id="1834464"/>
    <lineage>
        <taxon>Bacteria</taxon>
        <taxon>Pseudomonadati</taxon>
        <taxon>Balneolota</taxon>
        <taxon>Balneolia</taxon>
        <taxon>Balneolales</taxon>
        <taxon>Balneolaceae</taxon>
        <taxon>Gracilimonas</taxon>
    </lineage>
</organism>